<dbReference type="PROSITE" id="PS51891">
    <property type="entry name" value="CENP_V_GFA"/>
    <property type="match status" value="1"/>
</dbReference>
<dbReference type="PANTHER" id="PTHR33337">
    <property type="entry name" value="GFA DOMAIN-CONTAINING PROTEIN"/>
    <property type="match status" value="1"/>
</dbReference>
<evidence type="ECO:0000313" key="7">
    <source>
        <dbReference type="Proteomes" id="UP000297527"/>
    </source>
</evidence>
<dbReference type="SUPFAM" id="SSF51316">
    <property type="entry name" value="Mss4-like"/>
    <property type="match status" value="1"/>
</dbReference>
<dbReference type="EMBL" id="PQXN01000011">
    <property type="protein sequence ID" value="TGO63724.1"/>
    <property type="molecule type" value="Genomic_DNA"/>
</dbReference>
<accession>A0A4Z1ISS8</accession>
<dbReference type="GO" id="GO:0046872">
    <property type="term" value="F:metal ion binding"/>
    <property type="evidence" value="ECO:0007669"/>
    <property type="project" value="UniProtKB-KW"/>
</dbReference>
<gene>
    <name evidence="6" type="ORF">BCON_0011g00670</name>
</gene>
<keyword evidence="4" id="KW-0456">Lyase</keyword>
<comment type="similarity">
    <text evidence="1">Belongs to the Gfa family.</text>
</comment>
<reference evidence="6 7" key="1">
    <citation type="submission" date="2017-12" db="EMBL/GenBank/DDBJ databases">
        <title>Comparative genomics of Botrytis spp.</title>
        <authorList>
            <person name="Valero-Jimenez C.A."/>
            <person name="Tapia P."/>
            <person name="Veloso J."/>
            <person name="Silva-Moreno E."/>
            <person name="Staats M."/>
            <person name="Valdes J.H."/>
            <person name="Van Kan J.A.L."/>
        </authorList>
    </citation>
    <scope>NUCLEOTIDE SEQUENCE [LARGE SCALE GENOMIC DNA]</scope>
    <source>
        <strain evidence="6 7">MUCL11595</strain>
    </source>
</reference>
<evidence type="ECO:0000256" key="2">
    <source>
        <dbReference type="ARBA" id="ARBA00022723"/>
    </source>
</evidence>
<feature type="domain" description="CENP-V/GFA" evidence="5">
    <location>
        <begin position="2"/>
        <end position="112"/>
    </location>
</feature>
<dbReference type="Proteomes" id="UP000297527">
    <property type="component" value="Unassembled WGS sequence"/>
</dbReference>
<dbReference type="GO" id="GO:0016846">
    <property type="term" value="F:carbon-sulfur lyase activity"/>
    <property type="evidence" value="ECO:0007669"/>
    <property type="project" value="InterPro"/>
</dbReference>
<dbReference type="PANTHER" id="PTHR33337:SF30">
    <property type="entry name" value="DUF636 DOMAIN PROTEIN (AFU_ORTHOLOGUE AFUA_1G03180)"/>
    <property type="match status" value="1"/>
</dbReference>
<dbReference type="InterPro" id="IPR006913">
    <property type="entry name" value="CENP-V/GFA"/>
</dbReference>
<protein>
    <recommendedName>
        <fullName evidence="5">CENP-V/GFA domain-containing protein</fullName>
    </recommendedName>
</protein>
<evidence type="ECO:0000313" key="6">
    <source>
        <dbReference type="EMBL" id="TGO63724.1"/>
    </source>
</evidence>
<keyword evidence="7" id="KW-1185">Reference proteome</keyword>
<sequence length="144" mass="15638">MPSGGCFCDAIRISYTGEPGAHLLCHCTDCRKITGATYSNNIVLPEGQFKLESVHHLTPPGKPKTISKKADSGNQITSHFCGDCGTTLYRTGDSFPNQVIIKAGVLDDDNWPNENVPKGELYVKERVKWLSKIPGAAQMEGMPS</sequence>
<evidence type="ECO:0000259" key="5">
    <source>
        <dbReference type="PROSITE" id="PS51891"/>
    </source>
</evidence>
<dbReference type="OrthoDB" id="9985472at2759"/>
<keyword evidence="3" id="KW-0862">Zinc</keyword>
<dbReference type="InterPro" id="IPR011057">
    <property type="entry name" value="Mss4-like_sf"/>
</dbReference>
<evidence type="ECO:0000256" key="1">
    <source>
        <dbReference type="ARBA" id="ARBA00005495"/>
    </source>
</evidence>
<organism evidence="6 7">
    <name type="scientific">Botryotinia convoluta</name>
    <dbReference type="NCBI Taxonomy" id="54673"/>
    <lineage>
        <taxon>Eukaryota</taxon>
        <taxon>Fungi</taxon>
        <taxon>Dikarya</taxon>
        <taxon>Ascomycota</taxon>
        <taxon>Pezizomycotina</taxon>
        <taxon>Leotiomycetes</taxon>
        <taxon>Helotiales</taxon>
        <taxon>Sclerotiniaceae</taxon>
        <taxon>Botryotinia</taxon>
    </lineage>
</organism>
<keyword evidence="2" id="KW-0479">Metal-binding</keyword>
<name>A0A4Z1ISS8_9HELO</name>
<dbReference type="AlphaFoldDB" id="A0A4Z1ISS8"/>
<proteinExistence type="inferred from homology"/>
<dbReference type="Pfam" id="PF04828">
    <property type="entry name" value="GFA"/>
    <property type="match status" value="1"/>
</dbReference>
<evidence type="ECO:0000256" key="4">
    <source>
        <dbReference type="ARBA" id="ARBA00023239"/>
    </source>
</evidence>
<evidence type="ECO:0000256" key="3">
    <source>
        <dbReference type="ARBA" id="ARBA00022833"/>
    </source>
</evidence>
<comment type="caution">
    <text evidence="6">The sequence shown here is derived from an EMBL/GenBank/DDBJ whole genome shotgun (WGS) entry which is preliminary data.</text>
</comment>
<dbReference type="Gene3D" id="3.90.1590.10">
    <property type="entry name" value="glutathione-dependent formaldehyde- activating enzyme (gfa)"/>
    <property type="match status" value="1"/>
</dbReference>